<proteinExistence type="inferred from homology"/>
<dbReference type="InterPro" id="IPR041561">
    <property type="entry name" value="PglD_N"/>
</dbReference>
<reference evidence="4" key="1">
    <citation type="journal article" date="2019" name="Int. J. Syst. Evol. Microbiol.">
        <title>The Global Catalogue of Microorganisms (GCM) 10K type strain sequencing project: providing services to taxonomists for standard genome sequencing and annotation.</title>
        <authorList>
            <consortium name="The Broad Institute Genomics Platform"/>
            <consortium name="The Broad Institute Genome Sequencing Center for Infectious Disease"/>
            <person name="Wu L."/>
            <person name="Ma J."/>
        </authorList>
    </citation>
    <scope>NUCLEOTIDE SEQUENCE [LARGE SCALE GENOMIC DNA]</scope>
    <source>
        <strain evidence="4">JCM 32105</strain>
    </source>
</reference>
<dbReference type="Gene3D" id="2.160.10.10">
    <property type="entry name" value="Hexapeptide repeat proteins"/>
    <property type="match status" value="1"/>
</dbReference>
<dbReference type="InterPro" id="IPR001451">
    <property type="entry name" value="Hexapep"/>
</dbReference>
<dbReference type="InterPro" id="IPR050179">
    <property type="entry name" value="Trans_hexapeptide_repeat"/>
</dbReference>
<dbReference type="Pfam" id="PF00132">
    <property type="entry name" value="Hexapep"/>
    <property type="match status" value="1"/>
</dbReference>
<dbReference type="EMBL" id="BAABFA010000004">
    <property type="protein sequence ID" value="GAA4460783.1"/>
    <property type="molecule type" value="Genomic_DNA"/>
</dbReference>
<dbReference type="InterPro" id="IPR020019">
    <property type="entry name" value="AcTrfase_PglD-like"/>
</dbReference>
<accession>A0ABP8N3S7</accession>
<dbReference type="Proteomes" id="UP001500067">
    <property type="component" value="Unassembled WGS sequence"/>
</dbReference>
<dbReference type="RefSeq" id="WP_345077781.1">
    <property type="nucleotide sequence ID" value="NZ_BAABFA010000004.1"/>
</dbReference>
<dbReference type="Gene3D" id="3.40.50.20">
    <property type="match status" value="1"/>
</dbReference>
<dbReference type="InterPro" id="IPR011004">
    <property type="entry name" value="Trimer_LpxA-like_sf"/>
</dbReference>
<dbReference type="CDD" id="cd03360">
    <property type="entry name" value="LbH_AT_putative"/>
    <property type="match status" value="1"/>
</dbReference>
<evidence type="ECO:0000313" key="3">
    <source>
        <dbReference type="EMBL" id="GAA4460783.1"/>
    </source>
</evidence>
<keyword evidence="4" id="KW-1185">Reference proteome</keyword>
<dbReference type="NCBIfam" id="TIGR03570">
    <property type="entry name" value="NeuD_NnaD"/>
    <property type="match status" value="1"/>
</dbReference>
<organism evidence="3 4">
    <name type="scientific">Nemorincola caseinilytica</name>
    <dbReference type="NCBI Taxonomy" id="2054315"/>
    <lineage>
        <taxon>Bacteria</taxon>
        <taxon>Pseudomonadati</taxon>
        <taxon>Bacteroidota</taxon>
        <taxon>Chitinophagia</taxon>
        <taxon>Chitinophagales</taxon>
        <taxon>Chitinophagaceae</taxon>
        <taxon>Nemorincola</taxon>
    </lineage>
</organism>
<comment type="similarity">
    <text evidence="1">Belongs to the transferase hexapeptide repeat family.</text>
</comment>
<evidence type="ECO:0000256" key="1">
    <source>
        <dbReference type="ARBA" id="ARBA00007274"/>
    </source>
</evidence>
<dbReference type="PANTHER" id="PTHR43300:SF7">
    <property type="entry name" value="UDP-N-ACETYLBACILLOSAMINE N-ACETYLTRANSFERASE"/>
    <property type="match status" value="1"/>
</dbReference>
<gene>
    <name evidence="3" type="ORF">GCM10023093_04110</name>
</gene>
<comment type="caution">
    <text evidence="3">The sequence shown here is derived from an EMBL/GenBank/DDBJ whole genome shotgun (WGS) entry which is preliminary data.</text>
</comment>
<sequence>MIVYGASGHGKVIIEILESNGITDIEVWDDADKPPMWQYPVQKPFSTPGTEDREAVISIGVNATRKKVAGLLEGKLRFVKAIHAHARVSRRATVGEGTVIMAGATINADTRIGKHCIVNTSASIDHDCVLGDYVHVSPNATLSGDVHIGEGTHFGGGAVAIQGIRIGKWCTIGAGAVVIRDIPDHATAVGNPARVIKIKDPL</sequence>
<dbReference type="SUPFAM" id="SSF51161">
    <property type="entry name" value="Trimeric LpxA-like enzymes"/>
    <property type="match status" value="1"/>
</dbReference>
<dbReference type="PANTHER" id="PTHR43300">
    <property type="entry name" value="ACETYLTRANSFERASE"/>
    <property type="match status" value="1"/>
</dbReference>
<name>A0ABP8N3S7_9BACT</name>
<evidence type="ECO:0000259" key="2">
    <source>
        <dbReference type="Pfam" id="PF17836"/>
    </source>
</evidence>
<dbReference type="Pfam" id="PF17836">
    <property type="entry name" value="PglD_N"/>
    <property type="match status" value="1"/>
</dbReference>
<evidence type="ECO:0000313" key="4">
    <source>
        <dbReference type="Proteomes" id="UP001500067"/>
    </source>
</evidence>
<feature type="domain" description="PglD N-terminal" evidence="2">
    <location>
        <begin position="2"/>
        <end position="69"/>
    </location>
</feature>
<protein>
    <submittedName>
        <fullName evidence="3">Acetyltransferase</fullName>
    </submittedName>
</protein>